<gene>
    <name evidence="4" type="ORF">W911_07175</name>
</gene>
<accession>V5SCF2</accession>
<organism evidence="4 5">
    <name type="scientific">Hyphomicrobium nitrativorans NL23</name>
    <dbReference type="NCBI Taxonomy" id="1029756"/>
    <lineage>
        <taxon>Bacteria</taxon>
        <taxon>Pseudomonadati</taxon>
        <taxon>Pseudomonadota</taxon>
        <taxon>Alphaproteobacteria</taxon>
        <taxon>Hyphomicrobiales</taxon>
        <taxon>Hyphomicrobiaceae</taxon>
        <taxon>Hyphomicrobium</taxon>
    </lineage>
</organism>
<dbReference type="KEGG" id="hni:W911_07175"/>
<dbReference type="Proteomes" id="UP000018542">
    <property type="component" value="Chromosome"/>
</dbReference>
<dbReference type="PANTHER" id="PTHR36925:SF1">
    <property type="entry name" value="COBALT-PRECORRIN-6A REDUCTASE"/>
    <property type="match status" value="1"/>
</dbReference>
<dbReference type="RefSeq" id="WP_023786823.1">
    <property type="nucleotide sequence ID" value="NC_022997.1"/>
</dbReference>
<dbReference type="PROSITE" id="PS51014">
    <property type="entry name" value="COBK_CBIJ"/>
    <property type="match status" value="1"/>
</dbReference>
<sequence length="255" mass="26882">MRVLILGGTTEAVACAERLGSDPRFHPILSLAGRTRNPRQQGGIAHRVGGFGGAEGLAAYLAEERIDAVLDATHPFAAQISANADKATRACGVALCTLVRPPWVAETGDRWIGAATIEAAANALGEEPRRVFLAVGRQGVGAFRHMTQHAYIIRAIEQPEADALPPDTTLVQARGPFALQDEIELLTSHQIDVVVSKNAGGAATYAKIEAARSLGLPVIMIERPDTAGQNFVASAAEAVDWLGGVHDGSRSERNV</sequence>
<keyword evidence="3" id="KW-0560">Oxidoreductase</keyword>
<dbReference type="NCBIfam" id="TIGR00715">
    <property type="entry name" value="precor6x_red"/>
    <property type="match status" value="1"/>
</dbReference>
<name>V5SCF2_9HYPH</name>
<keyword evidence="2" id="KW-0169">Cobalamin biosynthesis</keyword>
<evidence type="ECO:0000313" key="5">
    <source>
        <dbReference type="Proteomes" id="UP000018542"/>
    </source>
</evidence>
<dbReference type="PANTHER" id="PTHR36925">
    <property type="entry name" value="COBALT-PRECORRIN-6A REDUCTASE"/>
    <property type="match status" value="1"/>
</dbReference>
<dbReference type="EMBL" id="CP006912">
    <property type="protein sequence ID" value="AHB48203.1"/>
    <property type="molecule type" value="Genomic_DNA"/>
</dbReference>
<reference evidence="4 5" key="1">
    <citation type="journal article" date="2014" name="Genome Announc.">
        <title>Complete Genome Sequence of Hyphomicrobium nitrativorans Strain NL23, a Denitrifying Bacterium Isolated from Biofilm of a Methanol-Fed Denitrification System Treating Seawater at the Montreal Biodome.</title>
        <authorList>
            <person name="Martineau C."/>
            <person name="Villeneuve C."/>
            <person name="Mauffrey F."/>
            <person name="Villemur R."/>
        </authorList>
    </citation>
    <scope>NUCLEOTIDE SEQUENCE [LARGE SCALE GENOMIC DNA]</scope>
    <source>
        <strain evidence="4">NL23</strain>
    </source>
</reference>
<evidence type="ECO:0000256" key="2">
    <source>
        <dbReference type="ARBA" id="ARBA00022573"/>
    </source>
</evidence>
<proteinExistence type="predicted"/>
<evidence type="ECO:0000313" key="4">
    <source>
        <dbReference type="EMBL" id="AHB48203.1"/>
    </source>
</evidence>
<dbReference type="Pfam" id="PF02571">
    <property type="entry name" value="CbiJ"/>
    <property type="match status" value="1"/>
</dbReference>
<keyword evidence="5" id="KW-1185">Reference proteome</keyword>
<comment type="pathway">
    <text evidence="1">Cofactor biosynthesis; adenosylcobalamin biosynthesis.</text>
</comment>
<evidence type="ECO:0000256" key="3">
    <source>
        <dbReference type="ARBA" id="ARBA00023002"/>
    </source>
</evidence>
<dbReference type="InterPro" id="IPR003723">
    <property type="entry name" value="Precorrin-6x_reduct"/>
</dbReference>
<dbReference type="HOGENOM" id="CLU_068627_1_0_5"/>
<evidence type="ECO:0000256" key="1">
    <source>
        <dbReference type="ARBA" id="ARBA00004953"/>
    </source>
</evidence>
<dbReference type="OrthoDB" id="5183775at2"/>
<dbReference type="UniPathway" id="UPA00148"/>
<dbReference type="NCBIfam" id="NF005968">
    <property type="entry name" value="PRK08057.1-2"/>
    <property type="match status" value="1"/>
</dbReference>
<dbReference type="STRING" id="1029756.W911_07175"/>
<dbReference type="PATRIC" id="fig|1029756.8.peg.1504"/>
<protein>
    <submittedName>
        <fullName evidence="4">Cobalt-precorrin-6x reductase</fullName>
    </submittedName>
</protein>
<dbReference type="GO" id="GO:0009236">
    <property type="term" value="P:cobalamin biosynthetic process"/>
    <property type="evidence" value="ECO:0007669"/>
    <property type="project" value="UniProtKB-UniPathway"/>
</dbReference>
<dbReference type="GO" id="GO:0016994">
    <property type="term" value="F:precorrin-6A reductase activity"/>
    <property type="evidence" value="ECO:0007669"/>
    <property type="project" value="InterPro"/>
</dbReference>
<dbReference type="AlphaFoldDB" id="V5SCF2"/>